<dbReference type="GO" id="GO:0016887">
    <property type="term" value="F:ATP hydrolysis activity"/>
    <property type="evidence" value="ECO:0007669"/>
    <property type="project" value="InterPro"/>
</dbReference>
<evidence type="ECO:0000256" key="1">
    <source>
        <dbReference type="ARBA" id="ARBA00022737"/>
    </source>
</evidence>
<keyword evidence="1" id="KW-0677">Repeat</keyword>
<gene>
    <name evidence="9" type="ORF">SAMN06269173_104408</name>
</gene>
<dbReference type="PROSITE" id="PS50893">
    <property type="entry name" value="ABC_TRANSPORTER_2"/>
    <property type="match status" value="2"/>
</dbReference>
<evidence type="ECO:0000256" key="2">
    <source>
        <dbReference type="ARBA" id="ARBA00022741"/>
    </source>
</evidence>
<feature type="coiled-coil region" evidence="6">
    <location>
        <begin position="244"/>
        <end position="285"/>
    </location>
</feature>
<protein>
    <recommendedName>
        <fullName evidence="5">Probable ATP-binding protein YbiT</fullName>
    </recommendedName>
</protein>
<dbReference type="FunFam" id="3.40.50.300:FF:000011">
    <property type="entry name" value="Putative ABC transporter ATP-binding component"/>
    <property type="match status" value="1"/>
</dbReference>
<dbReference type="AlphaFoldDB" id="A0A238XU96"/>
<dbReference type="InterPro" id="IPR032524">
    <property type="entry name" value="ABC_tran_C"/>
</dbReference>
<dbReference type="Gene3D" id="3.40.50.300">
    <property type="entry name" value="P-loop containing nucleotide triphosphate hydrolases"/>
    <property type="match status" value="2"/>
</dbReference>
<dbReference type="InterPro" id="IPR017871">
    <property type="entry name" value="ABC_transporter-like_CS"/>
</dbReference>
<dbReference type="Pfam" id="PF16326">
    <property type="entry name" value="ABC_tran_CTD"/>
    <property type="match status" value="1"/>
</dbReference>
<keyword evidence="10" id="KW-1185">Reference proteome</keyword>
<dbReference type="InterPro" id="IPR032781">
    <property type="entry name" value="ABC_tran_Xtn"/>
</dbReference>
<dbReference type="FunFam" id="3.40.50.300:FF:000070">
    <property type="entry name" value="Putative ABC transporter ATP-binding component"/>
    <property type="match status" value="1"/>
</dbReference>
<dbReference type="InterPro" id="IPR037118">
    <property type="entry name" value="Val-tRNA_synth_C_sf"/>
</dbReference>
<evidence type="ECO:0000256" key="4">
    <source>
        <dbReference type="ARBA" id="ARBA00061551"/>
    </source>
</evidence>
<dbReference type="InterPro" id="IPR003593">
    <property type="entry name" value="AAA+_ATPase"/>
</dbReference>
<feature type="domain" description="ABC transporter" evidence="8">
    <location>
        <begin position="323"/>
        <end position="537"/>
    </location>
</feature>
<dbReference type="InterPro" id="IPR003439">
    <property type="entry name" value="ABC_transporter-like_ATP-bd"/>
</dbReference>
<reference evidence="10" key="1">
    <citation type="submission" date="2017-06" db="EMBL/GenBank/DDBJ databases">
        <authorList>
            <person name="Varghese N."/>
            <person name="Submissions S."/>
        </authorList>
    </citation>
    <scope>NUCLEOTIDE SEQUENCE [LARGE SCALE GENOMIC DNA]</scope>
    <source>
        <strain evidence="10">DSM 28041</strain>
    </source>
</reference>
<dbReference type="PANTHER" id="PTHR42855:SF2">
    <property type="entry name" value="DRUG RESISTANCE ABC TRANSPORTER,ATP-BINDING PROTEIN"/>
    <property type="match status" value="1"/>
</dbReference>
<feature type="region of interest" description="Disordered" evidence="7">
    <location>
        <begin position="533"/>
        <end position="571"/>
    </location>
</feature>
<dbReference type="Gene3D" id="1.10.287.380">
    <property type="entry name" value="Valyl-tRNA synthetase, C-terminal domain"/>
    <property type="match status" value="1"/>
</dbReference>
<evidence type="ECO:0000256" key="6">
    <source>
        <dbReference type="SAM" id="Coils"/>
    </source>
</evidence>
<dbReference type="RefSeq" id="WP_089332795.1">
    <property type="nucleotide sequence ID" value="NZ_FZNS01000004.1"/>
</dbReference>
<dbReference type="GO" id="GO:0005524">
    <property type="term" value="F:ATP binding"/>
    <property type="evidence" value="ECO:0007669"/>
    <property type="project" value="UniProtKB-KW"/>
</dbReference>
<evidence type="ECO:0000313" key="9">
    <source>
        <dbReference type="EMBL" id="SNR62487.1"/>
    </source>
</evidence>
<keyword evidence="3 9" id="KW-0067">ATP-binding</keyword>
<dbReference type="PANTHER" id="PTHR42855">
    <property type="entry name" value="ABC TRANSPORTER ATP-BINDING SUBUNIT"/>
    <property type="match status" value="1"/>
</dbReference>
<dbReference type="SMART" id="SM00382">
    <property type="entry name" value="AAA"/>
    <property type="match status" value="2"/>
</dbReference>
<keyword evidence="2" id="KW-0547">Nucleotide-binding</keyword>
<keyword evidence="6" id="KW-0175">Coiled coil</keyword>
<dbReference type="GO" id="GO:0003677">
    <property type="term" value="F:DNA binding"/>
    <property type="evidence" value="ECO:0007669"/>
    <property type="project" value="InterPro"/>
</dbReference>
<accession>A0A238XU96</accession>
<evidence type="ECO:0000313" key="10">
    <source>
        <dbReference type="Proteomes" id="UP000198310"/>
    </source>
</evidence>
<dbReference type="InterPro" id="IPR027417">
    <property type="entry name" value="P-loop_NTPase"/>
</dbReference>
<organism evidence="9 10">
    <name type="scientific">Hymenobacter mucosus</name>
    <dbReference type="NCBI Taxonomy" id="1411120"/>
    <lineage>
        <taxon>Bacteria</taxon>
        <taxon>Pseudomonadati</taxon>
        <taxon>Bacteroidota</taxon>
        <taxon>Cytophagia</taxon>
        <taxon>Cytophagales</taxon>
        <taxon>Hymenobacteraceae</taxon>
        <taxon>Hymenobacter</taxon>
    </lineage>
</organism>
<dbReference type="EMBL" id="FZNS01000004">
    <property type="protein sequence ID" value="SNR62487.1"/>
    <property type="molecule type" value="Genomic_DNA"/>
</dbReference>
<evidence type="ECO:0000256" key="5">
    <source>
        <dbReference type="ARBA" id="ARBA00074044"/>
    </source>
</evidence>
<feature type="domain" description="ABC transporter" evidence="8">
    <location>
        <begin position="2"/>
        <end position="255"/>
    </location>
</feature>
<dbReference type="Proteomes" id="UP000198310">
    <property type="component" value="Unassembled WGS sequence"/>
</dbReference>
<evidence type="ECO:0000256" key="7">
    <source>
        <dbReference type="SAM" id="MobiDB-lite"/>
    </source>
</evidence>
<name>A0A238XU96_9BACT</name>
<dbReference type="InterPro" id="IPR051309">
    <property type="entry name" value="ABCF_ATPase"/>
</dbReference>
<sequence>MISITDLDFHFGSRTLYDKASLHIKPKDKIGLIGLNGRGKSTLLRILVGEYKPDGGSISMSKEVSLGFLNQDLLSYDSHESILIVAMQAFAEALDVQKKIDEVLLEFETNYTDDLVEKLANLQERFEALGGYTMQARAEEILEGLGFTTEELQRPLKLFSGGWRMRVMLAKILLQQPSLLLLDEPTNHLDLPSIKWIENYLAGYEGAVIIVSHDREFLDRTTNTTVEVTGGKLVPYAGNYSFYLEEKEERNAIQKGAFENQQAQIRQAERFIERFKAKASKAKQAQSRVKALDKLERIEDVAADDARVNIKFNFTVTPGRHILRMEHVGKKYGEKLIFRDTHVHIERGDKIALIGANGKGKSTLMRLVAGQEAPTNGNHQLGHNVIMSFYAQHQLESLRIENEILQEMIEAGSKRTEMELRSVLGSFLFTGDEVYKKIKVLSGGEKSRVALAKTLISEANFLLLDEPTNHLDMQSVNILIQALDQYEGTYIVISHDRFFVENVANKIWYIEDYQLKEYPGTYAEYEQWQEDREKAAKKAGLPSPSAPKPLPKEEKKVEASPAKTPSPDQKKALKELAEVEAKIDEREKELAVYEKQLADPQIYQNTAQLKDATVKFEQVKKELAQLNDRWEMLAEM</sequence>
<dbReference type="Pfam" id="PF00005">
    <property type="entry name" value="ABC_tran"/>
    <property type="match status" value="2"/>
</dbReference>
<proteinExistence type="inferred from homology"/>
<comment type="similarity">
    <text evidence="4">Belongs to the ABC transporter superfamily. ABCF family. YbiT subfamily.</text>
</comment>
<dbReference type="SUPFAM" id="SSF52540">
    <property type="entry name" value="P-loop containing nucleoside triphosphate hydrolases"/>
    <property type="match status" value="2"/>
</dbReference>
<evidence type="ECO:0000256" key="3">
    <source>
        <dbReference type="ARBA" id="ARBA00022840"/>
    </source>
</evidence>
<dbReference type="CDD" id="cd03221">
    <property type="entry name" value="ABCF_EF-3"/>
    <property type="match status" value="2"/>
</dbReference>
<dbReference type="PROSITE" id="PS00211">
    <property type="entry name" value="ABC_TRANSPORTER_1"/>
    <property type="match status" value="2"/>
</dbReference>
<dbReference type="Pfam" id="PF12848">
    <property type="entry name" value="ABC_tran_Xtn"/>
    <property type="match status" value="1"/>
</dbReference>
<evidence type="ECO:0000259" key="8">
    <source>
        <dbReference type="PROSITE" id="PS50893"/>
    </source>
</evidence>